<evidence type="ECO:0000313" key="3">
    <source>
        <dbReference type="Proteomes" id="UP000181909"/>
    </source>
</evidence>
<evidence type="ECO:0000256" key="1">
    <source>
        <dbReference type="SAM" id="MobiDB-lite"/>
    </source>
</evidence>
<evidence type="ECO:0000313" key="2">
    <source>
        <dbReference type="EMBL" id="SFY14463.1"/>
    </source>
</evidence>
<protein>
    <submittedName>
        <fullName evidence="2">Uncharacterized protein</fullName>
    </submittedName>
</protein>
<feature type="region of interest" description="Disordered" evidence="1">
    <location>
        <begin position="1"/>
        <end position="30"/>
    </location>
</feature>
<proteinExistence type="predicted"/>
<name>A0A1K2CTW2_STRAR</name>
<organism evidence="2 3">
    <name type="scientific">Streptomyces atratus</name>
    <dbReference type="NCBI Taxonomy" id="1893"/>
    <lineage>
        <taxon>Bacteria</taxon>
        <taxon>Bacillati</taxon>
        <taxon>Actinomycetota</taxon>
        <taxon>Actinomycetes</taxon>
        <taxon>Kitasatosporales</taxon>
        <taxon>Streptomycetaceae</taxon>
        <taxon>Streptomyces</taxon>
    </lineage>
</organism>
<reference evidence="2 3" key="1">
    <citation type="submission" date="2016-11" db="EMBL/GenBank/DDBJ databases">
        <authorList>
            <person name="Jaros S."/>
            <person name="Januszkiewicz K."/>
            <person name="Wedrychowicz H."/>
        </authorList>
    </citation>
    <scope>NUCLEOTIDE SEQUENCE [LARGE SCALE GENOMIC DNA]</scope>
    <source>
        <strain evidence="2 3">OK807</strain>
    </source>
</reference>
<dbReference type="Proteomes" id="UP000181909">
    <property type="component" value="Unassembled WGS sequence"/>
</dbReference>
<gene>
    <name evidence="2" type="ORF">SAMN02787144_1011235</name>
</gene>
<dbReference type="STRING" id="1893.SAMN02787144_1011235"/>
<accession>A0A1K2CTW2</accession>
<sequence length="93" mass="9930">MRPTPRFSADRPESVPVGGDAMMHPGSPAAVGEVRCPHPCSGHRTRFTAPWDQGFSPLASTTAASIRASLVRICPALNVNVWRSTLPSESVYA</sequence>
<dbReference type="EMBL" id="FPJO01000011">
    <property type="protein sequence ID" value="SFY14463.1"/>
    <property type="molecule type" value="Genomic_DNA"/>
</dbReference>
<dbReference type="AlphaFoldDB" id="A0A1K2CTW2"/>